<reference evidence="21" key="1">
    <citation type="journal article" date="2023" name="IScience">
        <title>Live-bearing cockroach genome reveals convergent evolutionary mechanisms linked to viviparity in insects and beyond.</title>
        <authorList>
            <person name="Fouks B."/>
            <person name="Harrison M.C."/>
            <person name="Mikhailova A.A."/>
            <person name="Marchal E."/>
            <person name="English S."/>
            <person name="Carruthers M."/>
            <person name="Jennings E.C."/>
            <person name="Chiamaka E.L."/>
            <person name="Frigard R.A."/>
            <person name="Pippel M."/>
            <person name="Attardo G.M."/>
            <person name="Benoit J.B."/>
            <person name="Bornberg-Bauer E."/>
            <person name="Tobe S.S."/>
        </authorList>
    </citation>
    <scope>NUCLEOTIDE SEQUENCE</scope>
    <source>
        <strain evidence="21">Stay&amp;Tobe</strain>
    </source>
</reference>
<comment type="subcellular location">
    <subcellularLocation>
        <location evidence="2">Nucleus</location>
    </subcellularLocation>
</comment>
<keyword evidence="7" id="KW-0479">Metal-binding</keyword>
<evidence type="ECO:0000256" key="9">
    <source>
        <dbReference type="ARBA" id="ARBA00022741"/>
    </source>
</evidence>
<dbReference type="EMBL" id="JASPKZ010007275">
    <property type="protein sequence ID" value="KAJ9585407.1"/>
    <property type="molecule type" value="Genomic_DNA"/>
</dbReference>
<dbReference type="PANTHER" id="PTHR45997">
    <property type="entry name" value="DNA LIGASE 4"/>
    <property type="match status" value="1"/>
</dbReference>
<accession>A0AAD7ZSM0</accession>
<dbReference type="Pfam" id="PF04679">
    <property type="entry name" value="DNA_ligase_A_C"/>
    <property type="match status" value="1"/>
</dbReference>
<keyword evidence="13" id="KW-0233">DNA recombination</keyword>
<dbReference type="InterPro" id="IPR029710">
    <property type="entry name" value="LIG4"/>
</dbReference>
<dbReference type="InterPro" id="IPR036420">
    <property type="entry name" value="BRCT_dom_sf"/>
</dbReference>
<sequence>DPTSIYKPNTRKGGWYKIKPEYTDGLMDHMDLIIMGGYFGEGRRKGHISHFLLGAAVPPKREGGEPNEFHSIGRVGSGYTMDELSDLLQKLSPHWQQVQSGRCPPGLFWTKEKPDVWIAPQNSYILEIKATEIIPSNSFKVDYTLRFPRVETIRYDKKWSDCMTLADFENLRKEASGKLYSRHIDANETVEKSPRKRQRVTAKATRILGEQFRGADISDINAVSNLLESKEFCVLTGWKQLSKQDIEIKIVRHGGTVVQNPGANTSCALADEYTLRVRNIEASGKCSVAKIDWLLHCINSKKMLPWSPADLFYATEEIEQKLSVEYDEFGDSYTHPATEESLRYALEQVQKKGCAVELTEGMIADLEIDLFSGPSPFSMFRLCRAYIDKYEKLNDSSSKMSSFLDIAELDFSFYGGQICQNIEESTTHVIICT</sequence>
<name>A0AAD7ZSM0_DIPPU</name>
<evidence type="ECO:0000256" key="2">
    <source>
        <dbReference type="ARBA" id="ARBA00004123"/>
    </source>
</evidence>
<dbReference type="SUPFAM" id="SSF50249">
    <property type="entry name" value="Nucleic acid-binding proteins"/>
    <property type="match status" value="1"/>
</dbReference>
<proteinExistence type="inferred from homology"/>
<comment type="catalytic activity">
    <reaction evidence="18">
        <text>ATP + (deoxyribonucleotide)n-3'-hydroxyl + 5'-phospho-(deoxyribonucleotide)m = (deoxyribonucleotide)n+m + AMP + diphosphate.</text>
        <dbReference type="EC" id="6.5.1.1"/>
    </reaction>
</comment>
<evidence type="ECO:0000256" key="6">
    <source>
        <dbReference type="ARBA" id="ARBA00022598"/>
    </source>
</evidence>
<keyword evidence="6" id="KW-0436">Ligase</keyword>
<dbReference type="SUPFAM" id="SSF52113">
    <property type="entry name" value="BRCT domain"/>
    <property type="match status" value="1"/>
</dbReference>
<evidence type="ECO:0000256" key="8">
    <source>
        <dbReference type="ARBA" id="ARBA00022737"/>
    </source>
</evidence>
<feature type="domain" description="BRCT" evidence="20">
    <location>
        <begin position="222"/>
        <end position="311"/>
    </location>
</feature>
<evidence type="ECO:0000256" key="12">
    <source>
        <dbReference type="ARBA" id="ARBA00022842"/>
    </source>
</evidence>
<keyword evidence="12" id="KW-0460">Magnesium</keyword>
<feature type="non-terminal residue" evidence="21">
    <location>
        <position position="1"/>
    </location>
</feature>
<dbReference type="Gene3D" id="3.40.50.10190">
    <property type="entry name" value="BRCT domain"/>
    <property type="match status" value="2"/>
</dbReference>
<evidence type="ECO:0000313" key="22">
    <source>
        <dbReference type="Proteomes" id="UP001233999"/>
    </source>
</evidence>
<keyword evidence="8" id="KW-0677">Repeat</keyword>
<evidence type="ECO:0000256" key="7">
    <source>
        <dbReference type="ARBA" id="ARBA00022723"/>
    </source>
</evidence>
<keyword evidence="22" id="KW-1185">Reference proteome</keyword>
<keyword evidence="9" id="KW-0547">Nucleotide-binding</keyword>
<dbReference type="GO" id="GO:0006303">
    <property type="term" value="P:double-strand break repair via nonhomologous end joining"/>
    <property type="evidence" value="ECO:0007669"/>
    <property type="project" value="TreeGrafter"/>
</dbReference>
<feature type="domain" description="ATP-dependent DNA ligase family profile" evidence="19">
    <location>
        <begin position="1"/>
        <end position="57"/>
    </location>
</feature>
<keyword evidence="15" id="KW-0539">Nucleus</keyword>
<dbReference type="PROSITE" id="PS50172">
    <property type="entry name" value="BRCT"/>
    <property type="match status" value="1"/>
</dbReference>
<dbReference type="EC" id="6.5.1.1" evidence="4"/>
<dbReference type="InterPro" id="IPR021536">
    <property type="entry name" value="DNA_ligase_IV_dom"/>
</dbReference>
<evidence type="ECO:0000256" key="5">
    <source>
        <dbReference type="ARBA" id="ARBA00022073"/>
    </source>
</evidence>
<dbReference type="GO" id="GO:0005524">
    <property type="term" value="F:ATP binding"/>
    <property type="evidence" value="ECO:0007669"/>
    <property type="project" value="UniProtKB-KW"/>
</dbReference>
<dbReference type="InterPro" id="IPR012309">
    <property type="entry name" value="DNA_ligase_ATP-dep_C"/>
</dbReference>
<keyword evidence="10" id="KW-0227">DNA damage</keyword>
<evidence type="ECO:0000256" key="11">
    <source>
        <dbReference type="ARBA" id="ARBA00022840"/>
    </source>
</evidence>
<comment type="cofactor">
    <cofactor evidence="1">
        <name>Mg(2+)</name>
        <dbReference type="ChEBI" id="CHEBI:18420"/>
    </cofactor>
</comment>
<evidence type="ECO:0000256" key="18">
    <source>
        <dbReference type="ARBA" id="ARBA00034003"/>
    </source>
</evidence>
<dbReference type="InterPro" id="IPR012340">
    <property type="entry name" value="NA-bd_OB-fold"/>
</dbReference>
<evidence type="ECO:0000256" key="1">
    <source>
        <dbReference type="ARBA" id="ARBA00001946"/>
    </source>
</evidence>
<protein>
    <recommendedName>
        <fullName evidence="5">DNA ligase 4</fullName>
        <ecNumber evidence="4">6.5.1.1</ecNumber>
    </recommendedName>
    <alternativeName>
        <fullName evidence="17">DNA ligase IV</fullName>
    </alternativeName>
    <alternativeName>
        <fullName evidence="16">Polydeoxyribonucleotide synthase [ATP] 4</fullName>
    </alternativeName>
</protein>
<dbReference type="GO" id="GO:0046872">
    <property type="term" value="F:metal ion binding"/>
    <property type="evidence" value="ECO:0007669"/>
    <property type="project" value="UniProtKB-KW"/>
</dbReference>
<evidence type="ECO:0000256" key="15">
    <source>
        <dbReference type="ARBA" id="ARBA00023242"/>
    </source>
</evidence>
<dbReference type="Gene3D" id="2.40.50.140">
    <property type="entry name" value="Nucleic acid-binding proteins"/>
    <property type="match status" value="1"/>
</dbReference>
<dbReference type="CDD" id="cd07968">
    <property type="entry name" value="OBF_DNA_ligase_IV"/>
    <property type="match status" value="1"/>
</dbReference>
<dbReference type="GO" id="GO:0006297">
    <property type="term" value="P:nucleotide-excision repair, DNA gap filling"/>
    <property type="evidence" value="ECO:0007669"/>
    <property type="project" value="TreeGrafter"/>
</dbReference>
<dbReference type="AlphaFoldDB" id="A0AAD7ZSM0"/>
<dbReference type="FunFam" id="3.40.50.10190:FF:000027">
    <property type="entry name" value="DNA ligase"/>
    <property type="match status" value="1"/>
</dbReference>
<evidence type="ECO:0000259" key="20">
    <source>
        <dbReference type="PROSITE" id="PS50172"/>
    </source>
</evidence>
<evidence type="ECO:0000259" key="19">
    <source>
        <dbReference type="PROSITE" id="PS50160"/>
    </source>
</evidence>
<dbReference type="Pfam" id="PF11411">
    <property type="entry name" value="DNA_ligase_IV"/>
    <property type="match status" value="1"/>
</dbReference>
<comment type="similarity">
    <text evidence="3">Belongs to the ATP-dependent DNA ligase family.</text>
</comment>
<dbReference type="GO" id="GO:0003910">
    <property type="term" value="F:DNA ligase (ATP) activity"/>
    <property type="evidence" value="ECO:0007669"/>
    <property type="project" value="UniProtKB-EC"/>
</dbReference>
<dbReference type="GO" id="GO:0003677">
    <property type="term" value="F:DNA binding"/>
    <property type="evidence" value="ECO:0007669"/>
    <property type="project" value="InterPro"/>
</dbReference>
<feature type="non-terminal residue" evidence="21">
    <location>
        <position position="433"/>
    </location>
</feature>
<dbReference type="InterPro" id="IPR001357">
    <property type="entry name" value="BRCT_dom"/>
</dbReference>
<dbReference type="PROSITE" id="PS50160">
    <property type="entry name" value="DNA_LIGASE_A3"/>
    <property type="match status" value="1"/>
</dbReference>
<evidence type="ECO:0000256" key="4">
    <source>
        <dbReference type="ARBA" id="ARBA00012727"/>
    </source>
</evidence>
<evidence type="ECO:0000256" key="17">
    <source>
        <dbReference type="ARBA" id="ARBA00031942"/>
    </source>
</evidence>
<evidence type="ECO:0000256" key="3">
    <source>
        <dbReference type="ARBA" id="ARBA00007572"/>
    </source>
</evidence>
<dbReference type="FunFam" id="2.40.50.140:FF:000150">
    <property type="entry name" value="DNA ligase"/>
    <property type="match status" value="1"/>
</dbReference>
<dbReference type="GO" id="GO:0032807">
    <property type="term" value="C:DNA ligase IV complex"/>
    <property type="evidence" value="ECO:0007669"/>
    <property type="project" value="TreeGrafter"/>
</dbReference>
<evidence type="ECO:0000313" key="21">
    <source>
        <dbReference type="EMBL" id="KAJ9585407.1"/>
    </source>
</evidence>
<dbReference type="Proteomes" id="UP001233999">
    <property type="component" value="Unassembled WGS sequence"/>
</dbReference>
<dbReference type="PANTHER" id="PTHR45997:SF1">
    <property type="entry name" value="DNA LIGASE 4"/>
    <property type="match status" value="1"/>
</dbReference>
<dbReference type="GO" id="GO:0006310">
    <property type="term" value="P:DNA recombination"/>
    <property type="evidence" value="ECO:0007669"/>
    <property type="project" value="UniProtKB-KW"/>
</dbReference>
<evidence type="ECO:0000256" key="13">
    <source>
        <dbReference type="ARBA" id="ARBA00023172"/>
    </source>
</evidence>
<keyword evidence="14" id="KW-0234">DNA repair</keyword>
<dbReference type="GO" id="GO:0005958">
    <property type="term" value="C:DNA-dependent protein kinase-DNA ligase 4 complex"/>
    <property type="evidence" value="ECO:0007669"/>
    <property type="project" value="TreeGrafter"/>
</dbReference>
<evidence type="ECO:0000256" key="10">
    <source>
        <dbReference type="ARBA" id="ARBA00022763"/>
    </source>
</evidence>
<organism evidence="21 22">
    <name type="scientific">Diploptera punctata</name>
    <name type="common">Pacific beetle cockroach</name>
    <dbReference type="NCBI Taxonomy" id="6984"/>
    <lineage>
        <taxon>Eukaryota</taxon>
        <taxon>Metazoa</taxon>
        <taxon>Ecdysozoa</taxon>
        <taxon>Arthropoda</taxon>
        <taxon>Hexapoda</taxon>
        <taxon>Insecta</taxon>
        <taxon>Pterygota</taxon>
        <taxon>Neoptera</taxon>
        <taxon>Polyneoptera</taxon>
        <taxon>Dictyoptera</taxon>
        <taxon>Blattodea</taxon>
        <taxon>Blaberoidea</taxon>
        <taxon>Blaberidae</taxon>
        <taxon>Diplopterinae</taxon>
        <taxon>Diploptera</taxon>
    </lineage>
</organism>
<keyword evidence="11" id="KW-0067">ATP-binding</keyword>
<gene>
    <name evidence="21" type="ORF">L9F63_002790</name>
</gene>
<comment type="caution">
    <text evidence="21">The sequence shown here is derived from an EMBL/GenBank/DDBJ whole genome shotgun (WGS) entry which is preliminary data.</text>
</comment>
<dbReference type="InterPro" id="IPR012310">
    <property type="entry name" value="DNA_ligase_ATP-dep_cent"/>
</dbReference>
<evidence type="ECO:0000256" key="16">
    <source>
        <dbReference type="ARBA" id="ARBA00030676"/>
    </source>
</evidence>
<reference evidence="21" key="2">
    <citation type="submission" date="2023-05" db="EMBL/GenBank/DDBJ databases">
        <authorList>
            <person name="Fouks B."/>
        </authorList>
    </citation>
    <scope>NUCLEOTIDE SEQUENCE</scope>
    <source>
        <strain evidence="21">Stay&amp;Tobe</strain>
        <tissue evidence="21">Testes</tissue>
    </source>
</reference>
<dbReference type="Pfam" id="PF00533">
    <property type="entry name" value="BRCT"/>
    <property type="match status" value="1"/>
</dbReference>
<evidence type="ECO:0000256" key="14">
    <source>
        <dbReference type="ARBA" id="ARBA00023204"/>
    </source>
</evidence>